<name>A0A137P707_CONC2</name>
<evidence type="ECO:0008006" key="3">
    <source>
        <dbReference type="Google" id="ProtNLM"/>
    </source>
</evidence>
<organism evidence="1 2">
    <name type="scientific">Conidiobolus coronatus (strain ATCC 28846 / CBS 209.66 / NRRL 28638)</name>
    <name type="common">Delacroixia coronata</name>
    <dbReference type="NCBI Taxonomy" id="796925"/>
    <lineage>
        <taxon>Eukaryota</taxon>
        <taxon>Fungi</taxon>
        <taxon>Fungi incertae sedis</taxon>
        <taxon>Zoopagomycota</taxon>
        <taxon>Entomophthoromycotina</taxon>
        <taxon>Entomophthoromycetes</taxon>
        <taxon>Entomophthorales</taxon>
        <taxon>Ancylistaceae</taxon>
        <taxon>Conidiobolus</taxon>
    </lineage>
</organism>
<dbReference type="Proteomes" id="UP000070444">
    <property type="component" value="Unassembled WGS sequence"/>
</dbReference>
<keyword evidence="2" id="KW-1185">Reference proteome</keyword>
<dbReference type="InterPro" id="IPR029063">
    <property type="entry name" value="SAM-dependent_MTases_sf"/>
</dbReference>
<dbReference type="Gene3D" id="3.40.50.150">
    <property type="entry name" value="Vaccinia Virus protein VP39"/>
    <property type="match status" value="1"/>
</dbReference>
<proteinExistence type="predicted"/>
<evidence type="ECO:0000313" key="2">
    <source>
        <dbReference type="Proteomes" id="UP000070444"/>
    </source>
</evidence>
<dbReference type="Pfam" id="PF13489">
    <property type="entry name" value="Methyltransf_23"/>
    <property type="match status" value="1"/>
</dbReference>
<gene>
    <name evidence="1" type="ORF">CONCODRAFT_39041</name>
</gene>
<dbReference type="OrthoDB" id="10253390at2759"/>
<dbReference type="EMBL" id="KQ964493">
    <property type="protein sequence ID" value="KXN70775.1"/>
    <property type="molecule type" value="Genomic_DNA"/>
</dbReference>
<reference evidence="1 2" key="1">
    <citation type="journal article" date="2015" name="Genome Biol. Evol.">
        <title>Phylogenomic analyses indicate that early fungi evolved digesting cell walls of algal ancestors of land plants.</title>
        <authorList>
            <person name="Chang Y."/>
            <person name="Wang S."/>
            <person name="Sekimoto S."/>
            <person name="Aerts A.L."/>
            <person name="Choi C."/>
            <person name="Clum A."/>
            <person name="LaButti K.M."/>
            <person name="Lindquist E.A."/>
            <person name="Yee Ngan C."/>
            <person name="Ohm R.A."/>
            <person name="Salamov A.A."/>
            <person name="Grigoriev I.V."/>
            <person name="Spatafora J.W."/>
            <person name="Berbee M.L."/>
        </authorList>
    </citation>
    <scope>NUCLEOTIDE SEQUENCE [LARGE SCALE GENOMIC DNA]</scope>
    <source>
        <strain evidence="1 2">NRRL 28638</strain>
    </source>
</reference>
<accession>A0A137P707</accession>
<sequence length="690" mass="79765">MGLTILTSYSRFQPILKFCYSCFFKPLGNNANQQTRLESFYKDQAEVYDDTRGQLLRGRTTMLKLSAAQLRAQIAKGIKREPLVWIDLGGGTGWNIERMNEFFPISDFDQVYLVDLTPSLCKVAKERFAKRGWNNVHVVCADAATFELPHLKNPEGKISLITLSYSLSMIDTFYGVIDRVKELLATDGLIGVADFYVSSRVTPANGKNGGLVQRQCNWFTRWFWAIWFDFDHINLHPCRREYLEYKFDTVKCFNGRNHFIIPYLVQIPYYVWLGCPHQSTSQIENSPEAQAVAQTSAPLTVGNVTLSPWRLPYDPTLKCHTQFDTYIYAFTWEDPREDLKVLDLKPDDEMFVITSAGDNALDYLCHADIKRIHCIDMNPHQNHLLELKLAAITALPYEDFWKMFGMGRHEDFANILDNKLSPHMSSPAYQYWKTNSHRFLDNFFKSGCSGYALNLIRYVIKLLGKKEAVQALCKAKTLEEQIAIWEKDFRPALLNKWFIRMLDNPAFLWTALGVPINQFDMLLAEGTSHQYITDTLDPIIHRSLLADDQYFYLLCLLLHYTKESCPSYVSETGFRRLKNSGILDTVRLHTSSIIKVLESLEPNTLTKVILMDHMDWFNEKDATEEINMVYRTVKQGGYVFWRSSARQPWYNEIFTKVGFKVEAVAVRKPGTKEALDRVNMYASFYKATKL</sequence>
<dbReference type="CDD" id="cd02440">
    <property type="entry name" value="AdoMet_MTases"/>
    <property type="match status" value="1"/>
</dbReference>
<dbReference type="SUPFAM" id="SSF53335">
    <property type="entry name" value="S-adenosyl-L-methionine-dependent methyltransferases"/>
    <property type="match status" value="1"/>
</dbReference>
<dbReference type="OMA" id="VCDFYVQ"/>
<dbReference type="Pfam" id="PF11899">
    <property type="entry name" value="DUF3419"/>
    <property type="match status" value="1"/>
</dbReference>
<dbReference type="STRING" id="796925.A0A137P707"/>
<dbReference type="PANTHER" id="PTHR47473">
    <property type="entry name" value="BTA1P"/>
    <property type="match status" value="1"/>
</dbReference>
<dbReference type="InterPro" id="IPR021829">
    <property type="entry name" value="DUF3419"/>
</dbReference>
<evidence type="ECO:0000313" key="1">
    <source>
        <dbReference type="EMBL" id="KXN70775.1"/>
    </source>
</evidence>
<dbReference type="PANTHER" id="PTHR47473:SF1">
    <property type="entry name" value="METHYLTRANSFERASE DOMAIN-CONTAINING PROTEIN"/>
    <property type="match status" value="1"/>
</dbReference>
<dbReference type="AlphaFoldDB" id="A0A137P707"/>
<protein>
    <recommendedName>
        <fullName evidence="3">Methyltransferase domain-containing protein</fullName>
    </recommendedName>
</protein>